<gene>
    <name evidence="2" type="ORF">M8C21_016461</name>
</gene>
<accession>A0AAD5GW34</accession>
<proteinExistence type="predicted"/>
<evidence type="ECO:0000313" key="2">
    <source>
        <dbReference type="EMBL" id="KAI7757570.1"/>
    </source>
</evidence>
<protein>
    <submittedName>
        <fullName evidence="2">Uncharacterized protein</fullName>
    </submittedName>
</protein>
<keyword evidence="3" id="KW-1185">Reference proteome</keyword>
<evidence type="ECO:0000256" key="1">
    <source>
        <dbReference type="SAM" id="SignalP"/>
    </source>
</evidence>
<sequence length="63" mass="6478">MAAVKLLVTLFTITVVTGVMLAGAQVVHHVETGDPASDTSTGVGPLSSGRIFRVGDSLCKHDI</sequence>
<feature type="chain" id="PRO_5041935241" evidence="1">
    <location>
        <begin position="19"/>
        <end position="63"/>
    </location>
</feature>
<name>A0AAD5GW34_AMBAR</name>
<organism evidence="2 3">
    <name type="scientific">Ambrosia artemisiifolia</name>
    <name type="common">Common ragweed</name>
    <dbReference type="NCBI Taxonomy" id="4212"/>
    <lineage>
        <taxon>Eukaryota</taxon>
        <taxon>Viridiplantae</taxon>
        <taxon>Streptophyta</taxon>
        <taxon>Embryophyta</taxon>
        <taxon>Tracheophyta</taxon>
        <taxon>Spermatophyta</taxon>
        <taxon>Magnoliopsida</taxon>
        <taxon>eudicotyledons</taxon>
        <taxon>Gunneridae</taxon>
        <taxon>Pentapetalae</taxon>
        <taxon>asterids</taxon>
        <taxon>campanulids</taxon>
        <taxon>Asterales</taxon>
        <taxon>Asteraceae</taxon>
        <taxon>Asteroideae</taxon>
        <taxon>Heliantheae alliance</taxon>
        <taxon>Heliantheae</taxon>
        <taxon>Ambrosia</taxon>
    </lineage>
</organism>
<dbReference type="Proteomes" id="UP001206925">
    <property type="component" value="Unassembled WGS sequence"/>
</dbReference>
<keyword evidence="1" id="KW-0732">Signal</keyword>
<dbReference type="EMBL" id="JAMZMK010000097">
    <property type="protein sequence ID" value="KAI7757570.1"/>
    <property type="molecule type" value="Genomic_DNA"/>
</dbReference>
<evidence type="ECO:0000313" key="3">
    <source>
        <dbReference type="Proteomes" id="UP001206925"/>
    </source>
</evidence>
<feature type="signal peptide" evidence="1">
    <location>
        <begin position="1"/>
        <end position="18"/>
    </location>
</feature>
<comment type="caution">
    <text evidence="2">The sequence shown here is derived from an EMBL/GenBank/DDBJ whole genome shotgun (WGS) entry which is preliminary data.</text>
</comment>
<dbReference type="AlphaFoldDB" id="A0AAD5GW34"/>
<reference evidence="2" key="1">
    <citation type="submission" date="2022-06" db="EMBL/GenBank/DDBJ databases">
        <title>Uncovering the hologenomic basis of an extraordinary plant invasion.</title>
        <authorList>
            <person name="Bieker V.C."/>
            <person name="Martin M.D."/>
            <person name="Gilbert T."/>
            <person name="Hodgins K."/>
            <person name="Battlay P."/>
            <person name="Petersen B."/>
            <person name="Wilson J."/>
        </authorList>
    </citation>
    <scope>NUCLEOTIDE SEQUENCE</scope>
    <source>
        <strain evidence="2">AA19_3_7</strain>
        <tissue evidence="2">Leaf</tissue>
    </source>
</reference>